<protein>
    <submittedName>
        <fullName evidence="2">GAF domain-containing protein</fullName>
    </submittedName>
</protein>
<organism evidence="2 3">
    <name type="scientific">Paenibacillus lautus</name>
    <name type="common">Bacillus lautus</name>
    <dbReference type="NCBI Taxonomy" id="1401"/>
    <lineage>
        <taxon>Bacteria</taxon>
        <taxon>Bacillati</taxon>
        <taxon>Bacillota</taxon>
        <taxon>Bacilli</taxon>
        <taxon>Bacillales</taxon>
        <taxon>Paenibacillaceae</taxon>
        <taxon>Paenibacillus</taxon>
    </lineage>
</organism>
<dbReference type="Gene3D" id="3.30.450.40">
    <property type="match status" value="1"/>
</dbReference>
<gene>
    <name evidence="2" type="ORF">BK123_02135</name>
</gene>
<dbReference type="GeneID" id="72765128"/>
<accession>A0A1R1B8G3</accession>
<evidence type="ECO:0000313" key="3">
    <source>
        <dbReference type="Proteomes" id="UP000187074"/>
    </source>
</evidence>
<evidence type="ECO:0000259" key="1">
    <source>
        <dbReference type="Pfam" id="PF13185"/>
    </source>
</evidence>
<dbReference type="OrthoDB" id="2360948at2"/>
<dbReference type="EMBL" id="MRTF01000001">
    <property type="protein sequence ID" value="OME96409.1"/>
    <property type="molecule type" value="Genomic_DNA"/>
</dbReference>
<dbReference type="AlphaFoldDB" id="A0A1R1B8G3"/>
<dbReference type="Proteomes" id="UP000187074">
    <property type="component" value="Unassembled WGS sequence"/>
</dbReference>
<dbReference type="Pfam" id="PF13185">
    <property type="entry name" value="GAF_2"/>
    <property type="match status" value="1"/>
</dbReference>
<dbReference type="RefSeq" id="WP_076320773.1">
    <property type="nucleotide sequence ID" value="NZ_MRTF01000001.1"/>
</dbReference>
<proteinExistence type="predicted"/>
<name>A0A1R1B8G3_PAELA</name>
<sequence>MKNQPIFNYQSEMDKLRARFQFDFVSMALVQPAEDRFVLTWQYASGNINERYKRIVLHSGKGIAGMVFKTGKPMLIQNVNADIESRDLYNYPIIVAEQLKSLGAVPLWEGSRVRGVLLVGYRKENVLDPMSFETFQEGIGTEFGAFYAKEVSQP</sequence>
<comment type="caution">
    <text evidence="2">The sequence shown here is derived from an EMBL/GenBank/DDBJ whole genome shotgun (WGS) entry which is preliminary data.</text>
</comment>
<evidence type="ECO:0000313" key="2">
    <source>
        <dbReference type="EMBL" id="OME96409.1"/>
    </source>
</evidence>
<dbReference type="STRING" id="1401.BK123_02135"/>
<dbReference type="InterPro" id="IPR003018">
    <property type="entry name" value="GAF"/>
</dbReference>
<reference evidence="2 3" key="1">
    <citation type="submission" date="2016-11" db="EMBL/GenBank/DDBJ databases">
        <title>Paenibacillus species isolates.</title>
        <authorList>
            <person name="Beno S.M."/>
        </authorList>
    </citation>
    <scope>NUCLEOTIDE SEQUENCE [LARGE SCALE GENOMIC DNA]</scope>
    <source>
        <strain evidence="2 3">FSL F4-0100</strain>
    </source>
</reference>
<feature type="domain" description="GAF" evidence="1">
    <location>
        <begin position="20"/>
        <end position="136"/>
    </location>
</feature>
<dbReference type="InterPro" id="IPR029016">
    <property type="entry name" value="GAF-like_dom_sf"/>
</dbReference>
<dbReference type="SUPFAM" id="SSF55781">
    <property type="entry name" value="GAF domain-like"/>
    <property type="match status" value="1"/>
</dbReference>